<dbReference type="EMBL" id="SGOE01000003">
    <property type="protein sequence ID" value="TRB06387.1"/>
    <property type="molecule type" value="Genomic_DNA"/>
</dbReference>
<feature type="region of interest" description="Disordered" evidence="1">
    <location>
        <begin position="1"/>
        <end position="52"/>
    </location>
</feature>
<gene>
    <name evidence="2" type="ORF">EXN61_14540</name>
</gene>
<proteinExistence type="predicted"/>
<accession>A0A546Y061</accession>
<sequence length="107" mass="11371">MKTKTPGLVPGVFILPEASPHVSSPRGGEGGPKGRMRGQALGLSQPSPPHPAAATFSPLGKKKYAAPARSIFLLTLLSRNGLAAFPLPQMTTQILFDRNQFAFQMNC</sequence>
<protein>
    <submittedName>
        <fullName evidence="2">Uncharacterized protein</fullName>
    </submittedName>
</protein>
<evidence type="ECO:0000313" key="2">
    <source>
        <dbReference type="EMBL" id="TRB06387.1"/>
    </source>
</evidence>
<dbReference type="Proteomes" id="UP000317023">
    <property type="component" value="Unassembled WGS sequence"/>
</dbReference>
<dbReference type="AlphaFoldDB" id="A0A546Y061"/>
<evidence type="ECO:0000256" key="1">
    <source>
        <dbReference type="SAM" id="MobiDB-lite"/>
    </source>
</evidence>
<evidence type="ECO:0000313" key="3">
    <source>
        <dbReference type="Proteomes" id="UP000317023"/>
    </source>
</evidence>
<organism evidence="2 3">
    <name type="scientific">Agrobacterium tumefaciens</name>
    <dbReference type="NCBI Taxonomy" id="358"/>
    <lineage>
        <taxon>Bacteria</taxon>
        <taxon>Pseudomonadati</taxon>
        <taxon>Pseudomonadota</taxon>
        <taxon>Alphaproteobacteria</taxon>
        <taxon>Hyphomicrobiales</taxon>
        <taxon>Rhizobiaceae</taxon>
        <taxon>Rhizobium/Agrobacterium group</taxon>
        <taxon>Agrobacterium</taxon>
        <taxon>Agrobacterium tumefaciens complex</taxon>
    </lineage>
</organism>
<name>A0A546Y061_AGRTU</name>
<reference evidence="2 3" key="1">
    <citation type="journal article" date="2019" name="Appl. Microbiol. Biotechnol.">
        <title>Differential efficiency of wild type rhizogenic strains for rol gene transformation of plants.</title>
        <authorList>
            <person name="Desmet S."/>
            <person name="De Keyser E."/>
            <person name="Van Vaerenbergh J."/>
            <person name="Baeyen S."/>
            <person name="Van Huylenbroeck J."/>
            <person name="Geelen D."/>
            <person name="Dhooghe E."/>
        </authorList>
    </citation>
    <scope>NUCLEOTIDE SEQUENCE [LARGE SCALE GENOMIC DNA]</scope>
    <source>
        <strain evidence="2 3">MAFF210266</strain>
    </source>
</reference>
<comment type="caution">
    <text evidence="2">The sequence shown here is derived from an EMBL/GenBank/DDBJ whole genome shotgun (WGS) entry which is preliminary data.</text>
</comment>